<dbReference type="GO" id="GO:0016829">
    <property type="term" value="F:lyase activity"/>
    <property type="evidence" value="ECO:0007669"/>
    <property type="project" value="UniProtKB-KW"/>
</dbReference>
<dbReference type="InterPro" id="IPR040442">
    <property type="entry name" value="Pyrv_kinase-like_dom_sf"/>
</dbReference>
<gene>
    <name evidence="1" type="ORF">WMQ36_11040</name>
</gene>
<evidence type="ECO:0000313" key="2">
    <source>
        <dbReference type="Proteomes" id="UP001454086"/>
    </source>
</evidence>
<dbReference type="InterPro" id="IPR015813">
    <property type="entry name" value="Pyrv/PenolPyrv_kinase-like_dom"/>
</dbReference>
<name>A0ABV1D528_9FIRM</name>
<accession>A0ABV1D528</accession>
<dbReference type="PANTHER" id="PTHR42905">
    <property type="entry name" value="PHOSPHOENOLPYRUVATE CARBOXYLASE"/>
    <property type="match status" value="1"/>
</dbReference>
<keyword evidence="1" id="KW-0456">Lyase</keyword>
<dbReference type="RefSeq" id="WP_008723760.1">
    <property type="nucleotide sequence ID" value="NZ_JAJFEB010000001.1"/>
</dbReference>
<sequence>MAKKTLREYMDQNEFFYVPEIYDCISTRAAEMNGFQMVMISSSDFACSQTGIPDLNLLSVDEYCHMIERITYMTDMPLFVDADEGFGRPLQTYHGCKRMARAGADCILITDGNDLSRPGLATIQDACRRLRAAKDGMEGTDCLLMASCKHEVDEDFDGFVERCERYIEAGADIICPLEINRSKKYGGKLGAAKKVAEHVKIPFWYPDLDPGDKAEDAEDLLKWGYHFTGIHYSFRSAMYAMLDTGRHVFETRTNDYVMEHYDYTGYHFYYSPMTCFLSDGKWADLETRYVDKPEDALAVRKQKGFCGPTDKLVPDNELTQR</sequence>
<comment type="caution">
    <text evidence="1">The sequence shown here is derived from an EMBL/GenBank/DDBJ whole genome shotgun (WGS) entry which is preliminary data.</text>
</comment>
<proteinExistence type="predicted"/>
<dbReference type="SUPFAM" id="SSF51621">
    <property type="entry name" value="Phosphoenolpyruvate/pyruvate domain"/>
    <property type="match status" value="1"/>
</dbReference>
<keyword evidence="2" id="KW-1185">Reference proteome</keyword>
<dbReference type="Proteomes" id="UP001454086">
    <property type="component" value="Unassembled WGS sequence"/>
</dbReference>
<dbReference type="Gene3D" id="3.20.20.60">
    <property type="entry name" value="Phosphoenolpyruvate-binding domains"/>
    <property type="match status" value="1"/>
</dbReference>
<evidence type="ECO:0000313" key="1">
    <source>
        <dbReference type="EMBL" id="MEQ2425510.1"/>
    </source>
</evidence>
<protein>
    <submittedName>
        <fullName evidence="1">Isocitrate lyase/PEP mutase family protein</fullName>
    </submittedName>
</protein>
<dbReference type="Pfam" id="PF13714">
    <property type="entry name" value="PEP_mutase"/>
    <property type="match status" value="1"/>
</dbReference>
<dbReference type="PANTHER" id="PTHR42905:SF5">
    <property type="entry name" value="CARBOXYVINYL-CARBOXYPHOSPHONATE PHOSPHORYLMUTASE, CHLOROPLASTIC"/>
    <property type="match status" value="1"/>
</dbReference>
<reference evidence="1 2" key="1">
    <citation type="submission" date="2024-03" db="EMBL/GenBank/DDBJ databases">
        <title>Human intestinal bacterial collection.</title>
        <authorList>
            <person name="Pauvert C."/>
            <person name="Hitch T.C.A."/>
            <person name="Clavel T."/>
        </authorList>
    </citation>
    <scope>NUCLEOTIDE SEQUENCE [LARGE SCALE GENOMIC DNA]</scope>
    <source>
        <strain evidence="1 2">CLA-SR-H021</strain>
    </source>
</reference>
<organism evidence="1 2">
    <name type="scientific">Enterocloster hominis</name>
    <name type="common">ex Hitch et al. 2024</name>
    <dbReference type="NCBI Taxonomy" id="1917870"/>
    <lineage>
        <taxon>Bacteria</taxon>
        <taxon>Bacillati</taxon>
        <taxon>Bacillota</taxon>
        <taxon>Clostridia</taxon>
        <taxon>Lachnospirales</taxon>
        <taxon>Lachnospiraceae</taxon>
        <taxon>Enterocloster</taxon>
    </lineage>
</organism>
<dbReference type="CDD" id="cd00377">
    <property type="entry name" value="ICL_PEPM"/>
    <property type="match status" value="1"/>
</dbReference>
<dbReference type="EMBL" id="JBBMFM010000034">
    <property type="protein sequence ID" value="MEQ2425510.1"/>
    <property type="molecule type" value="Genomic_DNA"/>
</dbReference>
<dbReference type="InterPro" id="IPR039556">
    <property type="entry name" value="ICL/PEPM"/>
</dbReference>